<reference evidence="2" key="1">
    <citation type="submission" date="2020-11" db="EMBL/GenBank/DDBJ databases">
        <authorList>
            <person name="Tran Van P."/>
        </authorList>
    </citation>
    <scope>NUCLEOTIDE SEQUENCE</scope>
</reference>
<dbReference type="AlphaFoldDB" id="A0A7R8XFY2"/>
<gene>
    <name evidence="2" type="ORF">DSTB1V02_LOCUS8879</name>
</gene>
<name>A0A7R8XFY2_9CRUS</name>
<dbReference type="EMBL" id="LR901649">
    <property type="protein sequence ID" value="CAD7249078.1"/>
    <property type="molecule type" value="Genomic_DNA"/>
</dbReference>
<evidence type="ECO:0000313" key="2">
    <source>
        <dbReference type="EMBL" id="CAD7249078.1"/>
    </source>
</evidence>
<organism evidence="2">
    <name type="scientific">Darwinula stevensoni</name>
    <dbReference type="NCBI Taxonomy" id="69355"/>
    <lineage>
        <taxon>Eukaryota</taxon>
        <taxon>Metazoa</taxon>
        <taxon>Ecdysozoa</taxon>
        <taxon>Arthropoda</taxon>
        <taxon>Crustacea</taxon>
        <taxon>Oligostraca</taxon>
        <taxon>Ostracoda</taxon>
        <taxon>Podocopa</taxon>
        <taxon>Podocopida</taxon>
        <taxon>Darwinulocopina</taxon>
        <taxon>Darwinuloidea</taxon>
        <taxon>Darwinulidae</taxon>
        <taxon>Darwinula</taxon>
    </lineage>
</organism>
<feature type="region of interest" description="Disordered" evidence="1">
    <location>
        <begin position="83"/>
        <end position="126"/>
    </location>
</feature>
<feature type="compositionally biased region" description="Polar residues" evidence="1">
    <location>
        <begin position="111"/>
        <end position="126"/>
    </location>
</feature>
<evidence type="ECO:0000256" key="1">
    <source>
        <dbReference type="SAM" id="MobiDB-lite"/>
    </source>
</evidence>
<proteinExistence type="predicted"/>
<keyword evidence="3" id="KW-1185">Reference proteome</keyword>
<accession>A0A7R8XFY2</accession>
<feature type="compositionally biased region" description="Basic and acidic residues" evidence="1">
    <location>
        <begin position="92"/>
        <end position="110"/>
    </location>
</feature>
<dbReference type="EMBL" id="CAJPEV010002132">
    <property type="protein sequence ID" value="CAG0895784.1"/>
    <property type="molecule type" value="Genomic_DNA"/>
</dbReference>
<evidence type="ECO:0000313" key="3">
    <source>
        <dbReference type="Proteomes" id="UP000677054"/>
    </source>
</evidence>
<dbReference type="Proteomes" id="UP000677054">
    <property type="component" value="Unassembled WGS sequence"/>
</dbReference>
<sequence length="220" mass="24628">MPSRMRRIQFLFGASTESKAKWTWTSTRSRNERKTVMTDTPIRHSQPWHRLDQSHATTAGRSSEVSPAIANSAIHYQLRGHEGQDPLISRSDSQHHLECASDRQQIHSEDNNMSQKTSTSRNQSPTLTVENIKQQELMGGLAPLPDGGYIRGPASPSETLLRAGWQVQDALEADLDNGNGPHCSGTYQVPHELLGIDRRQLLRKHYQAPCFSRQIEGIAA</sequence>
<protein>
    <submittedName>
        <fullName evidence="2">Uncharacterized protein</fullName>
    </submittedName>
</protein>